<evidence type="ECO:0000256" key="5">
    <source>
        <dbReference type="ARBA" id="ARBA00023136"/>
    </source>
</evidence>
<evidence type="ECO:0000256" key="4">
    <source>
        <dbReference type="ARBA" id="ARBA00022989"/>
    </source>
</evidence>
<dbReference type="GO" id="GO:0005886">
    <property type="term" value="C:plasma membrane"/>
    <property type="evidence" value="ECO:0007669"/>
    <property type="project" value="UniProtKB-SubCell"/>
</dbReference>
<keyword evidence="3 6" id="KW-0812">Transmembrane</keyword>
<gene>
    <name evidence="7" type="primary">lrgA</name>
    <name evidence="7" type="ORF">DSM104443_00873</name>
</gene>
<dbReference type="AlphaFoldDB" id="A0A6M4GU12"/>
<organism evidence="7 8">
    <name type="scientific">Usitatibacter rugosus</name>
    <dbReference type="NCBI Taxonomy" id="2732067"/>
    <lineage>
        <taxon>Bacteria</taxon>
        <taxon>Pseudomonadati</taxon>
        <taxon>Pseudomonadota</taxon>
        <taxon>Betaproteobacteria</taxon>
        <taxon>Nitrosomonadales</taxon>
        <taxon>Usitatibacteraceae</taxon>
        <taxon>Usitatibacter</taxon>
    </lineage>
</organism>
<dbReference type="PANTHER" id="PTHR33931">
    <property type="entry name" value="HOLIN-LIKE PROTEIN CIDA-RELATED"/>
    <property type="match status" value="1"/>
</dbReference>
<evidence type="ECO:0000256" key="1">
    <source>
        <dbReference type="ARBA" id="ARBA00004651"/>
    </source>
</evidence>
<sequence length="116" mass="11996">MIGGLVQILFFQGLGELVSKLVVPLIPGPVIGLILLLAFLAIRKSVPQGVDVVATTLVQHLGLLFVPAAVGVVLFWPQLKAQAVPVAAALVVSVILTVAVPALLLRMMAGDEGDAK</sequence>
<comment type="subcellular location">
    <subcellularLocation>
        <location evidence="1">Cell membrane</location>
        <topology evidence="1">Multi-pass membrane protein</topology>
    </subcellularLocation>
</comment>
<dbReference type="PANTHER" id="PTHR33931:SF2">
    <property type="entry name" value="HOLIN-LIKE PROTEIN CIDA"/>
    <property type="match status" value="1"/>
</dbReference>
<dbReference type="Proteomes" id="UP000501534">
    <property type="component" value="Chromosome"/>
</dbReference>
<evidence type="ECO:0000256" key="2">
    <source>
        <dbReference type="ARBA" id="ARBA00022475"/>
    </source>
</evidence>
<dbReference type="RefSeq" id="WP_171089852.1">
    <property type="nucleotide sequence ID" value="NZ_CP053069.1"/>
</dbReference>
<feature type="transmembrane region" description="Helical" evidence="6">
    <location>
        <begin position="52"/>
        <end position="76"/>
    </location>
</feature>
<dbReference type="Pfam" id="PF03788">
    <property type="entry name" value="LrgA"/>
    <property type="match status" value="1"/>
</dbReference>
<evidence type="ECO:0000256" key="6">
    <source>
        <dbReference type="SAM" id="Phobius"/>
    </source>
</evidence>
<dbReference type="KEGG" id="uru:DSM104443_00873"/>
<reference evidence="7 8" key="1">
    <citation type="submission" date="2020-04" db="EMBL/GenBank/DDBJ databases">
        <title>Usitatibacter rugosus gen. nov., sp. nov. and Usitatibacter palustris sp. nov., novel members of Usitatibacteraceae fam. nov. within the order Nitrosomonadales isolated from soil.</title>
        <authorList>
            <person name="Huber K.J."/>
            <person name="Neumann-Schaal M."/>
            <person name="Geppert A."/>
            <person name="Luckner M."/>
            <person name="Wanner G."/>
            <person name="Overmann J."/>
        </authorList>
    </citation>
    <scope>NUCLEOTIDE SEQUENCE [LARGE SCALE GENOMIC DNA]</scope>
    <source>
        <strain evidence="7 8">0125_3</strain>
    </source>
</reference>
<keyword evidence="4 6" id="KW-1133">Transmembrane helix</keyword>
<evidence type="ECO:0000313" key="8">
    <source>
        <dbReference type="Proteomes" id="UP000501534"/>
    </source>
</evidence>
<keyword evidence="2" id="KW-1003">Cell membrane</keyword>
<dbReference type="EMBL" id="CP053069">
    <property type="protein sequence ID" value="QJR09823.1"/>
    <property type="molecule type" value="Genomic_DNA"/>
</dbReference>
<evidence type="ECO:0000313" key="7">
    <source>
        <dbReference type="EMBL" id="QJR09823.1"/>
    </source>
</evidence>
<dbReference type="InterPro" id="IPR005538">
    <property type="entry name" value="LrgA/CidA"/>
</dbReference>
<keyword evidence="5 6" id="KW-0472">Membrane</keyword>
<feature type="transmembrane region" description="Helical" evidence="6">
    <location>
        <begin position="21"/>
        <end position="40"/>
    </location>
</feature>
<name>A0A6M4GU12_9PROT</name>
<protein>
    <submittedName>
        <fullName evidence="7">Antiholin-like protein LrgA</fullName>
    </submittedName>
</protein>
<proteinExistence type="predicted"/>
<accession>A0A6M4GU12</accession>
<evidence type="ECO:0000256" key="3">
    <source>
        <dbReference type="ARBA" id="ARBA00022692"/>
    </source>
</evidence>
<keyword evidence="8" id="KW-1185">Reference proteome</keyword>
<feature type="transmembrane region" description="Helical" evidence="6">
    <location>
        <begin position="82"/>
        <end position="105"/>
    </location>
</feature>